<name>A0A2K9ER46_9FIRM</name>
<evidence type="ECO:0000256" key="1">
    <source>
        <dbReference type="ARBA" id="ARBA00004117"/>
    </source>
</evidence>
<keyword evidence="9" id="KW-1185">Reference proteome</keyword>
<keyword evidence="7" id="KW-0282">Flagellum</keyword>
<organism evidence="7 9">
    <name type="scientific">Acetivibrio saccincola</name>
    <dbReference type="NCBI Taxonomy" id="1677857"/>
    <lineage>
        <taxon>Bacteria</taxon>
        <taxon>Bacillati</taxon>
        <taxon>Bacillota</taxon>
        <taxon>Clostridia</taxon>
        <taxon>Eubacteriales</taxon>
        <taxon>Oscillospiraceae</taxon>
        <taxon>Acetivibrio</taxon>
    </lineage>
</organism>
<comment type="subcellular location">
    <subcellularLocation>
        <location evidence="1 6">Bacterial flagellum basal body</location>
    </subcellularLocation>
</comment>
<comment type="subunit">
    <text evidence="6">The basal body constitutes a major portion of the flagellar organelle and consists of a number of rings mounted on a central rod.</text>
</comment>
<proteinExistence type="inferred from homology"/>
<dbReference type="OrthoDB" id="9792068at2"/>
<dbReference type="PANTHER" id="PTHR30435">
    <property type="entry name" value="FLAGELLAR PROTEIN"/>
    <property type="match status" value="1"/>
</dbReference>
<keyword evidence="4 6" id="KW-0975">Bacterial flagellum</keyword>
<dbReference type="GO" id="GO:0071978">
    <property type="term" value="P:bacterial-type flagellum-dependent swarming motility"/>
    <property type="evidence" value="ECO:0007669"/>
    <property type="project" value="TreeGrafter"/>
</dbReference>
<evidence type="ECO:0000313" key="8">
    <source>
        <dbReference type="EMBL" id="PQQ67872.1"/>
    </source>
</evidence>
<accession>A0A2K9ER46</accession>
<reference evidence="8 10" key="2">
    <citation type="journal article" date="2018" name="Syst. Appl. Microbiol.">
        <title>Characterization and high-quality draft genome sequence of Herbivorax saccincola A7, an anaerobic, alkaliphilic, thermophilic, cellulolytic, and xylanolytic bacterium.</title>
        <authorList>
            <person name="Aikawa S."/>
            <person name="Baramee S."/>
            <person name="Sermsathanaswadi J."/>
            <person name="Thianheng P."/>
            <person name="Tachaapaikoon C."/>
            <person name="Shikata A."/>
            <person name="Waeonukul R."/>
            <person name="Pason P."/>
            <person name="Ratanakhanokchai K."/>
            <person name="Kosugi A."/>
        </authorList>
    </citation>
    <scope>NUCLEOTIDE SEQUENCE [LARGE SCALE GENOMIC DNA]</scope>
    <source>
        <strain evidence="8 10">A7</strain>
    </source>
</reference>
<protein>
    <recommendedName>
        <fullName evidence="3 6">Flagellar basal body rod protein FlgB</fullName>
    </recommendedName>
</protein>
<dbReference type="KEGG" id="hsc:HVS_10425"/>
<sequence>MLERILYRTKPLEKTLDAALLRNEAISQNISNVDTPDYKRKTVVFEEYLNDALGKNSISGIKTDHRHIPIGARNFDDIEIRVSEDKSNFDMRLDGNNVDIDSEMVQLAKNAIKYEALIQRISSDFRRIKSVINEGRR</sequence>
<dbReference type="Proteomes" id="UP000239720">
    <property type="component" value="Unassembled WGS sequence"/>
</dbReference>
<evidence type="ECO:0000256" key="2">
    <source>
        <dbReference type="ARBA" id="ARBA00009677"/>
    </source>
</evidence>
<dbReference type="RefSeq" id="WP_101301988.1">
    <property type="nucleotide sequence ID" value="NZ_CP025197.1"/>
</dbReference>
<evidence type="ECO:0000256" key="3">
    <source>
        <dbReference type="ARBA" id="ARBA00014376"/>
    </source>
</evidence>
<reference evidence="7 9" key="1">
    <citation type="submission" date="2017-12" db="EMBL/GenBank/DDBJ databases">
        <title>Complete genome sequence of Herbivorax saccincola GGR1, a novel Cellulosome-producing hydrolytic bacterium in a thermophilic biogas plant, established by Illumina and Nanopore MinION sequencing.</title>
        <authorList>
            <person name="Pechtl A."/>
            <person name="Ruckert C."/>
            <person name="Koeck D.E."/>
            <person name="Maus I."/>
            <person name="Winkler A."/>
            <person name="Kalinowski J."/>
            <person name="Puhler A."/>
            <person name="Schwarz W.W."/>
            <person name="Zverlov V.V."/>
            <person name="Schluter A."/>
            <person name="Liebl W."/>
        </authorList>
    </citation>
    <scope>NUCLEOTIDE SEQUENCE [LARGE SCALE GENOMIC DNA]</scope>
    <source>
        <strain evidence="7">GGR1</strain>
        <strain evidence="9">SR1</strain>
    </source>
</reference>
<dbReference type="NCBIfam" id="TIGR01396">
    <property type="entry name" value="FlgB"/>
    <property type="match status" value="1"/>
</dbReference>
<dbReference type="InterPro" id="IPR006300">
    <property type="entry name" value="FlgB"/>
</dbReference>
<dbReference type="GO" id="GO:0030694">
    <property type="term" value="C:bacterial-type flagellum basal body, rod"/>
    <property type="evidence" value="ECO:0007669"/>
    <property type="project" value="InterPro"/>
</dbReference>
<evidence type="ECO:0000256" key="4">
    <source>
        <dbReference type="ARBA" id="ARBA00023143"/>
    </source>
</evidence>
<evidence type="ECO:0000313" key="10">
    <source>
        <dbReference type="Proteomes" id="UP000239720"/>
    </source>
</evidence>
<dbReference type="EMBL" id="CP025197">
    <property type="protein sequence ID" value="AUG57980.1"/>
    <property type="molecule type" value="Genomic_DNA"/>
</dbReference>
<dbReference type="AlphaFoldDB" id="A0A2K9ER46"/>
<dbReference type="Proteomes" id="UP000233534">
    <property type="component" value="Chromosome"/>
</dbReference>
<evidence type="ECO:0000313" key="7">
    <source>
        <dbReference type="EMBL" id="AUG57980.1"/>
    </source>
</evidence>
<keyword evidence="7" id="KW-0966">Cell projection</keyword>
<gene>
    <name evidence="7" type="primary">flgB</name>
    <name evidence="8" type="ORF">B9R14_14655</name>
    <name evidence="7" type="ORF">HVS_10425</name>
</gene>
<dbReference type="EMBL" id="NEMB01000003">
    <property type="protein sequence ID" value="PQQ67872.1"/>
    <property type="molecule type" value="Genomic_DNA"/>
</dbReference>
<dbReference type="PANTHER" id="PTHR30435:SF12">
    <property type="entry name" value="FLAGELLAR BASAL BODY ROD PROTEIN FLGB"/>
    <property type="match status" value="1"/>
</dbReference>
<evidence type="ECO:0000313" key="9">
    <source>
        <dbReference type="Proteomes" id="UP000233534"/>
    </source>
</evidence>
<evidence type="ECO:0000256" key="5">
    <source>
        <dbReference type="ARBA" id="ARBA00024934"/>
    </source>
</evidence>
<evidence type="ECO:0000256" key="6">
    <source>
        <dbReference type="PIRNR" id="PIRNR002889"/>
    </source>
</evidence>
<comment type="similarity">
    <text evidence="2 6">Belongs to the flagella basal body rod proteins family.</text>
</comment>
<dbReference type="PIRSF" id="PIRSF002889">
    <property type="entry name" value="Rod_FlgB"/>
    <property type="match status" value="1"/>
</dbReference>
<comment type="function">
    <text evidence="5 6">Structural component of flagellum, the bacterial motility apparatus. Part of the rod structure of flagellar basal body.</text>
</comment>
<keyword evidence="7" id="KW-0969">Cilium</keyword>